<dbReference type="GO" id="GO:1990351">
    <property type="term" value="C:transporter complex"/>
    <property type="evidence" value="ECO:0007669"/>
    <property type="project" value="TreeGrafter"/>
</dbReference>
<dbReference type="PANTHER" id="PTHR30189:SF1">
    <property type="entry name" value="LPS-ASSEMBLY PROTEIN LPTD"/>
    <property type="match status" value="1"/>
</dbReference>
<proteinExistence type="predicted"/>
<feature type="non-terminal residue" evidence="1">
    <location>
        <position position="661"/>
    </location>
</feature>
<sequence length="661" mass="72323">MGIPVGAVAQETEELPVTLKADSYQFDRQARIITARGHVILSVRDVTVRADTLVADLQTGLVTAEGSVQLEVAGQSVAAEMLTFNLSTRVGTLFNARTEYHSPLILGSVRLRAEELQGDLARFVTIRNGFTTTCEEPEPVAYATADELQVYPNDKIVGHHVSLWIAGHRLFTVPYFIISLRERRGGNFSPVIGYGDTEGWFVKTSWSYFVNENHYGFVHADWYERLGVGAGIEHLYRSAGGEGSVLVYGLANRQTGGTDLHDFLNHLQRLGDVTLRTFVDYQDLSSSTGSPTTNLFATLDLSTQTQQSSTYLFSTLFESSASPVSTLNSQFAHLQNFGPRLGAEVFLNYDQIGDPTGVDQELLPRITLRYFGDGVAATLVTDTRWDLDGTHSTADDKYILERLPELNVTVSPFRIGETPLYAQAVVGLAQFRETTPGPTGGVLDAGRVDAQVTVSGFTALAGGSVGMRTFARQSWYTTGDARVFYGGRLEYARSIGAGVDTGFGYTAQTTIGVSPFIFDQIAGTLSLADGQITYHTQDLLLRATGFYDFQSGLFGDVIGQVIYLPRPDLSVGLAGSYNPNVGQLDRVEAALDLQVSKEWRFEYSGAWDSFTQSVITNRLSLTRTFCECLAMSVTYLGARQEIWLEAWLTAVPWGRGKIGLG</sequence>
<protein>
    <submittedName>
        <fullName evidence="1">LPS-assembly protein LptD</fullName>
    </submittedName>
</protein>
<dbReference type="GO" id="GO:0009279">
    <property type="term" value="C:cell outer membrane"/>
    <property type="evidence" value="ECO:0007669"/>
    <property type="project" value="TreeGrafter"/>
</dbReference>
<dbReference type="AlphaFoldDB" id="A0A537LID0"/>
<dbReference type="EMBL" id="VBAI01000246">
    <property type="protein sequence ID" value="TMJ07726.1"/>
    <property type="molecule type" value="Genomic_DNA"/>
</dbReference>
<name>A0A537LID0_9BACT</name>
<reference evidence="1 2" key="1">
    <citation type="journal article" date="2019" name="Nat. Microbiol.">
        <title>Mediterranean grassland soil C-N compound turnover is dependent on rainfall and depth, and is mediated by genomically divergent microorganisms.</title>
        <authorList>
            <person name="Diamond S."/>
            <person name="Andeer P.F."/>
            <person name="Li Z."/>
            <person name="Crits-Christoph A."/>
            <person name="Burstein D."/>
            <person name="Anantharaman K."/>
            <person name="Lane K.R."/>
            <person name="Thomas B.C."/>
            <person name="Pan C."/>
            <person name="Northen T.R."/>
            <person name="Banfield J.F."/>
        </authorList>
    </citation>
    <scope>NUCLEOTIDE SEQUENCE [LARGE SCALE GENOMIC DNA]</scope>
    <source>
        <strain evidence="1">NP_1</strain>
    </source>
</reference>
<dbReference type="PANTHER" id="PTHR30189">
    <property type="entry name" value="LPS-ASSEMBLY PROTEIN"/>
    <property type="match status" value="1"/>
</dbReference>
<comment type="caution">
    <text evidence="1">The sequence shown here is derived from an EMBL/GenBank/DDBJ whole genome shotgun (WGS) entry which is preliminary data.</text>
</comment>
<gene>
    <name evidence="1" type="ORF">E6G98_13340</name>
</gene>
<dbReference type="InterPro" id="IPR050218">
    <property type="entry name" value="LptD"/>
</dbReference>
<dbReference type="Proteomes" id="UP000315217">
    <property type="component" value="Unassembled WGS sequence"/>
</dbReference>
<accession>A0A537LID0</accession>
<evidence type="ECO:0000313" key="1">
    <source>
        <dbReference type="EMBL" id="TMJ07726.1"/>
    </source>
</evidence>
<organism evidence="1 2">
    <name type="scientific">Candidatus Segetimicrobium genomatis</name>
    <dbReference type="NCBI Taxonomy" id="2569760"/>
    <lineage>
        <taxon>Bacteria</taxon>
        <taxon>Bacillati</taxon>
        <taxon>Candidatus Sysuimicrobiota</taxon>
        <taxon>Candidatus Sysuimicrobiia</taxon>
        <taxon>Candidatus Sysuimicrobiales</taxon>
        <taxon>Candidatus Segetimicrobiaceae</taxon>
        <taxon>Candidatus Segetimicrobium</taxon>
    </lineage>
</organism>
<dbReference type="Gene3D" id="2.60.450.10">
    <property type="entry name" value="Lipopolysaccharide (LPS) transport protein A like domain"/>
    <property type="match status" value="1"/>
</dbReference>
<evidence type="ECO:0000313" key="2">
    <source>
        <dbReference type="Proteomes" id="UP000315217"/>
    </source>
</evidence>